<dbReference type="AlphaFoldDB" id="A0AAV7QXM9"/>
<keyword evidence="3" id="KW-1185">Reference proteome</keyword>
<feature type="non-terminal residue" evidence="2">
    <location>
        <position position="1"/>
    </location>
</feature>
<evidence type="ECO:0000256" key="1">
    <source>
        <dbReference type="SAM" id="MobiDB-lite"/>
    </source>
</evidence>
<dbReference type="EMBL" id="JANPWB010000010">
    <property type="protein sequence ID" value="KAJ1144182.1"/>
    <property type="molecule type" value="Genomic_DNA"/>
</dbReference>
<comment type="caution">
    <text evidence="2">The sequence shown here is derived from an EMBL/GenBank/DDBJ whole genome shotgun (WGS) entry which is preliminary data.</text>
</comment>
<evidence type="ECO:0000313" key="3">
    <source>
        <dbReference type="Proteomes" id="UP001066276"/>
    </source>
</evidence>
<feature type="compositionally biased region" description="Polar residues" evidence="1">
    <location>
        <begin position="39"/>
        <end position="54"/>
    </location>
</feature>
<proteinExistence type="predicted"/>
<dbReference type="Proteomes" id="UP001066276">
    <property type="component" value="Chromosome 6"/>
</dbReference>
<sequence>MCTWSDGLRSKRRLLSTSSGHSHVGRTGSLGTKHLSGQICEQPQHGSTLCSTSQ</sequence>
<name>A0AAV7QXM9_PLEWA</name>
<gene>
    <name evidence="2" type="ORF">NDU88_010484</name>
</gene>
<reference evidence="2" key="1">
    <citation type="journal article" date="2022" name="bioRxiv">
        <title>Sequencing and chromosome-scale assembly of the giantPleurodeles waltlgenome.</title>
        <authorList>
            <person name="Brown T."/>
            <person name="Elewa A."/>
            <person name="Iarovenko S."/>
            <person name="Subramanian E."/>
            <person name="Araus A.J."/>
            <person name="Petzold A."/>
            <person name="Susuki M."/>
            <person name="Suzuki K.-i.T."/>
            <person name="Hayashi T."/>
            <person name="Toyoda A."/>
            <person name="Oliveira C."/>
            <person name="Osipova E."/>
            <person name="Leigh N.D."/>
            <person name="Simon A."/>
            <person name="Yun M.H."/>
        </authorList>
    </citation>
    <scope>NUCLEOTIDE SEQUENCE</scope>
    <source>
        <strain evidence="2">20211129_DDA</strain>
        <tissue evidence="2">Liver</tissue>
    </source>
</reference>
<feature type="non-terminal residue" evidence="2">
    <location>
        <position position="54"/>
    </location>
</feature>
<accession>A0AAV7QXM9</accession>
<feature type="region of interest" description="Disordered" evidence="1">
    <location>
        <begin position="1"/>
        <end position="54"/>
    </location>
</feature>
<protein>
    <submittedName>
        <fullName evidence="2">Uncharacterized protein</fullName>
    </submittedName>
</protein>
<evidence type="ECO:0000313" key="2">
    <source>
        <dbReference type="EMBL" id="KAJ1144182.1"/>
    </source>
</evidence>
<organism evidence="2 3">
    <name type="scientific">Pleurodeles waltl</name>
    <name type="common">Iberian ribbed newt</name>
    <dbReference type="NCBI Taxonomy" id="8319"/>
    <lineage>
        <taxon>Eukaryota</taxon>
        <taxon>Metazoa</taxon>
        <taxon>Chordata</taxon>
        <taxon>Craniata</taxon>
        <taxon>Vertebrata</taxon>
        <taxon>Euteleostomi</taxon>
        <taxon>Amphibia</taxon>
        <taxon>Batrachia</taxon>
        <taxon>Caudata</taxon>
        <taxon>Salamandroidea</taxon>
        <taxon>Salamandridae</taxon>
        <taxon>Pleurodelinae</taxon>
        <taxon>Pleurodeles</taxon>
    </lineage>
</organism>